<dbReference type="PANTHER" id="PTHR43300">
    <property type="entry name" value="ACETYLTRANSFERASE"/>
    <property type="match status" value="1"/>
</dbReference>
<keyword evidence="4" id="KW-0012">Acyltransferase</keyword>
<accession>C0ED45</accession>
<name>C0ED45_9FIRM</name>
<comment type="caution">
    <text evidence="4">The sequence shown here is derived from an EMBL/GenBank/DDBJ whole genome shotgun (WGS) entry which is preliminary data.</text>
</comment>
<dbReference type="HOGENOM" id="CLU_081811_2_0_9"/>
<evidence type="ECO:0000313" key="5">
    <source>
        <dbReference type="Proteomes" id="UP000003340"/>
    </source>
</evidence>
<evidence type="ECO:0000256" key="2">
    <source>
        <dbReference type="PIRSR" id="PIRSR620019-2"/>
    </source>
</evidence>
<reference evidence="4 5" key="2">
    <citation type="submission" date="2009-02" db="EMBL/GenBank/DDBJ databases">
        <title>Draft genome sequence of Clostridium methylpentosum (DSM 5476).</title>
        <authorList>
            <person name="Sudarsanam P."/>
            <person name="Ley R."/>
            <person name="Guruge J."/>
            <person name="Turnbaugh P.J."/>
            <person name="Mahowald M."/>
            <person name="Liep D."/>
            <person name="Gordon J."/>
        </authorList>
    </citation>
    <scope>NUCLEOTIDE SEQUENCE [LARGE SCALE GENOMIC DNA]</scope>
    <source>
        <strain evidence="4 5">DSM 5476</strain>
    </source>
</reference>
<dbReference type="Gene3D" id="3.40.50.20">
    <property type="match status" value="1"/>
</dbReference>
<organism evidence="4 5">
    <name type="scientific">[Clostridium] methylpentosum DSM 5476</name>
    <dbReference type="NCBI Taxonomy" id="537013"/>
    <lineage>
        <taxon>Bacteria</taxon>
        <taxon>Bacillati</taxon>
        <taxon>Bacillota</taxon>
        <taxon>Clostridia</taxon>
        <taxon>Eubacteriales</taxon>
        <taxon>Oscillospiraceae</taxon>
        <taxon>Oscillospiraceae incertae sedis</taxon>
    </lineage>
</organism>
<evidence type="ECO:0000313" key="4">
    <source>
        <dbReference type="EMBL" id="EEG30558.1"/>
    </source>
</evidence>
<dbReference type="PANTHER" id="PTHR43300:SF7">
    <property type="entry name" value="UDP-N-ACETYLBACILLOSAMINE N-ACETYLTRANSFERASE"/>
    <property type="match status" value="1"/>
</dbReference>
<dbReference type="Pfam" id="PF17836">
    <property type="entry name" value="PglD_N"/>
    <property type="match status" value="1"/>
</dbReference>
<dbReference type="InterPro" id="IPR011004">
    <property type="entry name" value="Trimer_LpxA-like_sf"/>
</dbReference>
<keyword evidence="4" id="KW-0808">Transferase</keyword>
<dbReference type="InterPro" id="IPR020019">
    <property type="entry name" value="AcTrfase_PglD-like"/>
</dbReference>
<dbReference type="AlphaFoldDB" id="C0ED45"/>
<keyword evidence="5" id="KW-1185">Reference proteome</keyword>
<feature type="binding site" evidence="2">
    <location>
        <position position="139"/>
    </location>
    <ligand>
        <name>acetyl-CoA</name>
        <dbReference type="ChEBI" id="CHEBI:57288"/>
    </ligand>
</feature>
<gene>
    <name evidence="4" type="ORF">CLOSTMETH_01771</name>
</gene>
<dbReference type="Pfam" id="PF00132">
    <property type="entry name" value="Hexapep"/>
    <property type="match status" value="2"/>
</dbReference>
<feature type="domain" description="PglD N-terminal" evidence="3">
    <location>
        <begin position="3"/>
        <end position="73"/>
    </location>
</feature>
<feature type="binding site" evidence="2">
    <location>
        <position position="66"/>
    </location>
    <ligand>
        <name>substrate</name>
    </ligand>
</feature>
<dbReference type="STRING" id="537013.CLOSTMETH_01771"/>
<evidence type="ECO:0000256" key="1">
    <source>
        <dbReference type="PIRSR" id="PIRSR620019-1"/>
    </source>
</evidence>
<dbReference type="CDD" id="cd03360">
    <property type="entry name" value="LbH_AT_putative"/>
    <property type="match status" value="1"/>
</dbReference>
<sequence length="203" mass="20942">MSEIIILGAGGHAKVLADLVVKTGHTLLGFLDDTSGHPPVLGFPILGRIEEAGRFSDRAQFLIGIGSNAVRKRFDGELPVRWATLVHPSATVGLGAEIGEGTVLLAGAVVNPCAQVGRHCILNTGSVVEHDCRVGDYVHLSPNATLCGTVTVGEGSHVGAGAVVRNNLTIAPGCVLGVGCAVAREITQSGTYVGVPARRLEQR</sequence>
<feature type="active site" description="Proton acceptor" evidence="1">
    <location>
        <position position="130"/>
    </location>
</feature>
<feature type="site" description="Increases basicity of active site His" evidence="1">
    <location>
        <position position="131"/>
    </location>
</feature>
<dbReference type="InterPro" id="IPR001451">
    <property type="entry name" value="Hexapep"/>
</dbReference>
<dbReference type="Proteomes" id="UP000003340">
    <property type="component" value="Unassembled WGS sequence"/>
</dbReference>
<dbReference type="NCBIfam" id="TIGR03570">
    <property type="entry name" value="NeuD_NnaD"/>
    <property type="match status" value="1"/>
</dbReference>
<dbReference type="Gene3D" id="2.160.10.10">
    <property type="entry name" value="Hexapeptide repeat proteins"/>
    <property type="match status" value="1"/>
</dbReference>
<evidence type="ECO:0000259" key="3">
    <source>
        <dbReference type="Pfam" id="PF17836"/>
    </source>
</evidence>
<dbReference type="SUPFAM" id="SSF51161">
    <property type="entry name" value="Trimeric LpxA-like enzymes"/>
    <property type="match status" value="1"/>
</dbReference>
<dbReference type="InterPro" id="IPR041561">
    <property type="entry name" value="PglD_N"/>
</dbReference>
<dbReference type="GO" id="GO:0016746">
    <property type="term" value="F:acyltransferase activity"/>
    <property type="evidence" value="ECO:0007669"/>
    <property type="project" value="UniProtKB-KW"/>
</dbReference>
<protein>
    <submittedName>
        <fullName evidence="4">Sugar O-acyltransferase, sialic acid O-acetyltransferase NeuD family</fullName>
    </submittedName>
</protein>
<dbReference type="eggNOG" id="COG0110">
    <property type="taxonomic scope" value="Bacteria"/>
</dbReference>
<dbReference type="EMBL" id="ACEC01000060">
    <property type="protein sequence ID" value="EEG30558.1"/>
    <property type="molecule type" value="Genomic_DNA"/>
</dbReference>
<reference evidence="4 5" key="1">
    <citation type="submission" date="2009-01" db="EMBL/GenBank/DDBJ databases">
        <authorList>
            <person name="Fulton L."/>
            <person name="Clifton S."/>
            <person name="Fulton B."/>
            <person name="Xu J."/>
            <person name="Minx P."/>
            <person name="Pepin K.H."/>
            <person name="Johnson M."/>
            <person name="Bhonagiri V."/>
            <person name="Nash W.E."/>
            <person name="Mardis E.R."/>
            <person name="Wilson R.K."/>
        </authorList>
    </citation>
    <scope>NUCLEOTIDE SEQUENCE [LARGE SCALE GENOMIC DNA]</scope>
    <source>
        <strain evidence="4 5">DSM 5476</strain>
    </source>
</reference>
<proteinExistence type="predicted"/>
<dbReference type="InterPro" id="IPR050179">
    <property type="entry name" value="Trans_hexapeptide_repeat"/>
</dbReference>